<protein>
    <submittedName>
        <fullName evidence="1">Uncharacterized protein</fullName>
    </submittedName>
</protein>
<proteinExistence type="predicted"/>
<comment type="caution">
    <text evidence="1">The sequence shown here is derived from an EMBL/GenBank/DDBJ whole genome shotgun (WGS) entry which is preliminary data.</text>
</comment>
<sequence length="163" mass="19619">MKNKKKFPKSAYQRERLKSLQKKWSQKHSNIYAPQNEREQELRIPLIQVLFNMPLLNQSLQNLVKSQLLSLSCRLAIDQVLLRIQKILITHFKSRYQTRKYYIIKIIQMNLKDQLLSPGYIKLINLDYIHLFNHQTVSEDHPIKENNYGNKDDQKVYFIYQSI</sequence>
<keyword evidence="2" id="KW-1185">Reference proteome</keyword>
<organism evidence="1 2">
    <name type="scientific">Paramecium pentaurelia</name>
    <dbReference type="NCBI Taxonomy" id="43138"/>
    <lineage>
        <taxon>Eukaryota</taxon>
        <taxon>Sar</taxon>
        <taxon>Alveolata</taxon>
        <taxon>Ciliophora</taxon>
        <taxon>Intramacronucleata</taxon>
        <taxon>Oligohymenophorea</taxon>
        <taxon>Peniculida</taxon>
        <taxon>Parameciidae</taxon>
        <taxon>Paramecium</taxon>
    </lineage>
</organism>
<reference evidence="1" key="1">
    <citation type="submission" date="2021-01" db="EMBL/GenBank/DDBJ databases">
        <authorList>
            <consortium name="Genoscope - CEA"/>
            <person name="William W."/>
        </authorList>
    </citation>
    <scope>NUCLEOTIDE SEQUENCE</scope>
</reference>
<gene>
    <name evidence="1" type="ORF">PPENT_87.1.T1700018</name>
</gene>
<evidence type="ECO:0000313" key="1">
    <source>
        <dbReference type="EMBL" id="CAD8212648.1"/>
    </source>
</evidence>
<dbReference type="EMBL" id="CAJJDO010000170">
    <property type="protein sequence ID" value="CAD8212648.1"/>
    <property type="molecule type" value="Genomic_DNA"/>
</dbReference>
<dbReference type="AlphaFoldDB" id="A0A8S1YGX3"/>
<name>A0A8S1YGX3_9CILI</name>
<accession>A0A8S1YGX3</accession>
<evidence type="ECO:0000313" key="2">
    <source>
        <dbReference type="Proteomes" id="UP000689195"/>
    </source>
</evidence>
<dbReference type="Proteomes" id="UP000689195">
    <property type="component" value="Unassembled WGS sequence"/>
</dbReference>